<protein>
    <recommendedName>
        <fullName evidence="5">PilN domain-containing protein</fullName>
    </recommendedName>
</protein>
<comment type="caution">
    <text evidence="3">The sequence shown here is derived from an EMBL/GenBank/DDBJ whole genome shotgun (WGS) entry which is preliminary data.</text>
</comment>
<proteinExistence type="predicted"/>
<dbReference type="Proteomes" id="UP000179164">
    <property type="component" value="Unassembled WGS sequence"/>
</dbReference>
<gene>
    <name evidence="3" type="ORF">A2898_00010</name>
</gene>
<evidence type="ECO:0000256" key="2">
    <source>
        <dbReference type="SAM" id="Phobius"/>
    </source>
</evidence>
<keyword evidence="2" id="KW-1133">Transmembrane helix</keyword>
<evidence type="ECO:0008006" key="5">
    <source>
        <dbReference type="Google" id="ProtNLM"/>
    </source>
</evidence>
<feature type="compositionally biased region" description="Basic residues" evidence="1">
    <location>
        <begin position="20"/>
        <end position="29"/>
    </location>
</feature>
<keyword evidence="2" id="KW-0812">Transmembrane</keyword>
<organism evidence="3 4">
    <name type="scientific">Candidatus Kerfeldbacteria bacterium RIFCSPLOWO2_01_FULL_48_11</name>
    <dbReference type="NCBI Taxonomy" id="1798543"/>
    <lineage>
        <taxon>Bacteria</taxon>
        <taxon>Candidatus Kerfeldiibacteriota</taxon>
    </lineage>
</organism>
<dbReference type="AlphaFoldDB" id="A0A1G2B592"/>
<feature type="compositionally biased region" description="Basic and acidic residues" evidence="1">
    <location>
        <begin position="7"/>
        <end position="19"/>
    </location>
</feature>
<evidence type="ECO:0000256" key="1">
    <source>
        <dbReference type="SAM" id="MobiDB-lite"/>
    </source>
</evidence>
<evidence type="ECO:0000313" key="4">
    <source>
        <dbReference type="Proteomes" id="UP000179164"/>
    </source>
</evidence>
<evidence type="ECO:0000313" key="3">
    <source>
        <dbReference type="EMBL" id="OGY84342.1"/>
    </source>
</evidence>
<name>A0A1G2B592_9BACT</name>
<dbReference type="EMBL" id="MHKE01000008">
    <property type="protein sequence ID" value="OGY84342.1"/>
    <property type="molecule type" value="Genomic_DNA"/>
</dbReference>
<sequence>MSANQGLEREALTVEEKKPAPKQKKKTGKHPIVSQDQPFTDAPEVQPGQLRDVNLVPDDLLGESQPARKVRPVAIAGVCAILVVILAYVGLYWYRNIVIGETKEIDEQIQQVRTSIKGFEDFRVEAEDLRRRVDDVAFLLDHHIHWNTFFDLLETHTLADVYYTDMTVGSGGVVALNAVARDTITVARQYALFQNSEDFIQDVSISAVAPYLDPKTSLPAGQIFSVSLTVQPSLFIESSE</sequence>
<dbReference type="STRING" id="1798543.A2898_00010"/>
<keyword evidence="2" id="KW-0472">Membrane</keyword>
<reference evidence="3 4" key="1">
    <citation type="journal article" date="2016" name="Nat. Commun.">
        <title>Thousands of microbial genomes shed light on interconnected biogeochemical processes in an aquifer system.</title>
        <authorList>
            <person name="Anantharaman K."/>
            <person name="Brown C.T."/>
            <person name="Hug L.A."/>
            <person name="Sharon I."/>
            <person name="Castelle C.J."/>
            <person name="Probst A.J."/>
            <person name="Thomas B.C."/>
            <person name="Singh A."/>
            <person name="Wilkins M.J."/>
            <person name="Karaoz U."/>
            <person name="Brodie E.L."/>
            <person name="Williams K.H."/>
            <person name="Hubbard S.S."/>
            <person name="Banfield J.F."/>
        </authorList>
    </citation>
    <scope>NUCLEOTIDE SEQUENCE [LARGE SCALE GENOMIC DNA]</scope>
</reference>
<feature type="transmembrane region" description="Helical" evidence="2">
    <location>
        <begin position="73"/>
        <end position="94"/>
    </location>
</feature>
<accession>A0A1G2B592</accession>
<feature type="region of interest" description="Disordered" evidence="1">
    <location>
        <begin position="1"/>
        <end position="47"/>
    </location>
</feature>